<dbReference type="OrthoDB" id="9800680at2"/>
<dbReference type="GO" id="GO:0019305">
    <property type="term" value="P:dTDP-rhamnose biosynthetic process"/>
    <property type="evidence" value="ECO:0007669"/>
    <property type="project" value="TreeGrafter"/>
</dbReference>
<dbReference type="Gene3D" id="2.60.120.10">
    <property type="entry name" value="Jelly Rolls"/>
    <property type="match status" value="1"/>
</dbReference>
<dbReference type="CDD" id="cd00438">
    <property type="entry name" value="cupin_RmlC"/>
    <property type="match status" value="1"/>
</dbReference>
<feature type="site" description="Participates in a stacking interaction with the thymidine ring of dTDP-4-oxo-6-deoxyglucose" evidence="2">
    <location>
        <position position="140"/>
    </location>
</feature>
<dbReference type="GO" id="GO:0008830">
    <property type="term" value="F:dTDP-4-dehydrorhamnose 3,5-epimerase activity"/>
    <property type="evidence" value="ECO:0007669"/>
    <property type="project" value="UniProtKB-EC"/>
</dbReference>
<dbReference type="Proteomes" id="UP000239471">
    <property type="component" value="Unassembled WGS sequence"/>
</dbReference>
<feature type="active site" description="Proton donor" evidence="1">
    <location>
        <position position="134"/>
    </location>
</feature>
<gene>
    <name evidence="3" type="primary">rfbC</name>
    <name evidence="3" type="ORF">CLVI_14900</name>
</gene>
<dbReference type="EC" id="5.1.3.13" evidence="3"/>
<dbReference type="GO" id="GO:0000271">
    <property type="term" value="P:polysaccharide biosynthetic process"/>
    <property type="evidence" value="ECO:0007669"/>
    <property type="project" value="TreeGrafter"/>
</dbReference>
<dbReference type="InterPro" id="IPR011051">
    <property type="entry name" value="RmlC_Cupin_sf"/>
</dbReference>
<dbReference type="InterPro" id="IPR000888">
    <property type="entry name" value="RmlC-like"/>
</dbReference>
<dbReference type="GO" id="GO:0005829">
    <property type="term" value="C:cytosol"/>
    <property type="evidence" value="ECO:0007669"/>
    <property type="project" value="TreeGrafter"/>
</dbReference>
<sequence>MGSVEIVETELEGVYIIKNHVFNDLRGTFTKIYNEDLFNKFSICTDFKESYYTVSKKDVIRGMHFQKPPCDHNKLVYVPKGKITDVILDLRQSSRTYKKFISIELSDSNGYSVYIPKGLAHGFKSLMDDTIVVYQVSTVYNLEGDSGVRWDSFGMRWDILNPIMSDRDKSFNTADKFNPLW</sequence>
<feature type="active site" description="Proton acceptor" evidence="1">
    <location>
        <position position="64"/>
    </location>
</feature>
<dbReference type="AlphaFoldDB" id="A0A2T0BG86"/>
<reference evidence="3 4" key="1">
    <citation type="submission" date="2018-03" db="EMBL/GenBank/DDBJ databases">
        <title>Genome sequence of Clostridium vincentii DSM 10228.</title>
        <authorList>
            <person name="Poehlein A."/>
            <person name="Daniel R."/>
        </authorList>
    </citation>
    <scope>NUCLEOTIDE SEQUENCE [LARGE SCALE GENOMIC DNA]</scope>
    <source>
        <strain evidence="3 4">DSM 10228</strain>
    </source>
</reference>
<evidence type="ECO:0000313" key="3">
    <source>
        <dbReference type="EMBL" id="PRR82853.1"/>
    </source>
</evidence>
<dbReference type="SUPFAM" id="SSF51182">
    <property type="entry name" value="RmlC-like cupins"/>
    <property type="match status" value="1"/>
</dbReference>
<accession>A0A2T0BG86</accession>
<evidence type="ECO:0000256" key="1">
    <source>
        <dbReference type="PIRSR" id="PIRSR600888-1"/>
    </source>
</evidence>
<name>A0A2T0BG86_9CLOT</name>
<evidence type="ECO:0000313" key="4">
    <source>
        <dbReference type="Proteomes" id="UP000239471"/>
    </source>
</evidence>
<keyword evidence="4" id="KW-1185">Reference proteome</keyword>
<dbReference type="EMBL" id="PVXQ01000012">
    <property type="protein sequence ID" value="PRR82853.1"/>
    <property type="molecule type" value="Genomic_DNA"/>
</dbReference>
<protein>
    <submittedName>
        <fullName evidence="3">dTDP-4-dehydrorhamnose 3,5-epimerase</fullName>
        <ecNumber evidence="3">5.1.3.13</ecNumber>
    </submittedName>
</protein>
<dbReference type="PANTHER" id="PTHR21047">
    <property type="entry name" value="DTDP-6-DEOXY-D-GLUCOSE-3,5 EPIMERASE"/>
    <property type="match status" value="1"/>
</dbReference>
<keyword evidence="3" id="KW-0413">Isomerase</keyword>
<comment type="caution">
    <text evidence="3">The sequence shown here is derived from an EMBL/GenBank/DDBJ whole genome shotgun (WGS) entry which is preliminary data.</text>
</comment>
<dbReference type="Pfam" id="PF00908">
    <property type="entry name" value="dTDP_sugar_isom"/>
    <property type="match status" value="1"/>
</dbReference>
<dbReference type="InterPro" id="IPR014710">
    <property type="entry name" value="RmlC-like_jellyroll"/>
</dbReference>
<dbReference type="PANTHER" id="PTHR21047:SF2">
    <property type="entry name" value="THYMIDINE DIPHOSPHO-4-KETO-RHAMNOSE 3,5-EPIMERASE"/>
    <property type="match status" value="1"/>
</dbReference>
<proteinExistence type="predicted"/>
<organism evidence="3 4">
    <name type="scientific">Clostridium vincentii</name>
    <dbReference type="NCBI Taxonomy" id="52704"/>
    <lineage>
        <taxon>Bacteria</taxon>
        <taxon>Bacillati</taxon>
        <taxon>Bacillota</taxon>
        <taxon>Clostridia</taxon>
        <taxon>Eubacteriales</taxon>
        <taxon>Clostridiaceae</taxon>
        <taxon>Clostridium</taxon>
    </lineage>
</organism>
<evidence type="ECO:0000256" key="2">
    <source>
        <dbReference type="PIRSR" id="PIRSR600888-3"/>
    </source>
</evidence>